<protein>
    <submittedName>
        <fullName evidence="1">Uncharacterized protein</fullName>
    </submittedName>
</protein>
<accession>A0AAD9WNG4</accession>
<sequence length="100" mass="11377">MMRVVFAYYKEANLQESVYFQQKGKPPDGTIFGAQQLIPKKLSAQLDNDNCGVFICRYADMLMRHKCFWGWGTKNVPGFKEEMVLGIFTNSVAACNLSIK</sequence>
<evidence type="ECO:0000313" key="2">
    <source>
        <dbReference type="Proteomes" id="UP001280121"/>
    </source>
</evidence>
<keyword evidence="2" id="KW-1185">Reference proteome</keyword>
<dbReference type="Gene3D" id="3.40.395.10">
    <property type="entry name" value="Adenoviral Proteinase, Chain A"/>
    <property type="match status" value="1"/>
</dbReference>
<dbReference type="InterPro" id="IPR038765">
    <property type="entry name" value="Papain-like_cys_pep_sf"/>
</dbReference>
<gene>
    <name evidence="1" type="ORF">Ddye_025699</name>
</gene>
<proteinExistence type="predicted"/>
<dbReference type="Proteomes" id="UP001280121">
    <property type="component" value="Unassembled WGS sequence"/>
</dbReference>
<dbReference type="AlphaFoldDB" id="A0AAD9WNG4"/>
<dbReference type="SUPFAM" id="SSF54001">
    <property type="entry name" value="Cysteine proteinases"/>
    <property type="match status" value="1"/>
</dbReference>
<comment type="caution">
    <text evidence="1">The sequence shown here is derived from an EMBL/GenBank/DDBJ whole genome shotgun (WGS) entry which is preliminary data.</text>
</comment>
<organism evidence="1 2">
    <name type="scientific">Dipteronia dyeriana</name>
    <dbReference type="NCBI Taxonomy" id="168575"/>
    <lineage>
        <taxon>Eukaryota</taxon>
        <taxon>Viridiplantae</taxon>
        <taxon>Streptophyta</taxon>
        <taxon>Embryophyta</taxon>
        <taxon>Tracheophyta</taxon>
        <taxon>Spermatophyta</taxon>
        <taxon>Magnoliopsida</taxon>
        <taxon>eudicotyledons</taxon>
        <taxon>Gunneridae</taxon>
        <taxon>Pentapetalae</taxon>
        <taxon>rosids</taxon>
        <taxon>malvids</taxon>
        <taxon>Sapindales</taxon>
        <taxon>Sapindaceae</taxon>
        <taxon>Hippocastanoideae</taxon>
        <taxon>Acereae</taxon>
        <taxon>Dipteronia</taxon>
    </lineage>
</organism>
<name>A0AAD9WNG4_9ROSI</name>
<evidence type="ECO:0000313" key="1">
    <source>
        <dbReference type="EMBL" id="KAK2637904.1"/>
    </source>
</evidence>
<reference evidence="1" key="1">
    <citation type="journal article" date="2023" name="Plant J.">
        <title>Genome sequences and population genomics provide insights into the demographic history, inbreeding, and mutation load of two 'living fossil' tree species of Dipteronia.</title>
        <authorList>
            <person name="Feng Y."/>
            <person name="Comes H.P."/>
            <person name="Chen J."/>
            <person name="Zhu S."/>
            <person name="Lu R."/>
            <person name="Zhang X."/>
            <person name="Li P."/>
            <person name="Qiu J."/>
            <person name="Olsen K.M."/>
            <person name="Qiu Y."/>
        </authorList>
    </citation>
    <scope>NUCLEOTIDE SEQUENCE</scope>
    <source>
        <strain evidence="1">KIB01</strain>
    </source>
</reference>
<dbReference type="EMBL" id="JANJYI010000008">
    <property type="protein sequence ID" value="KAK2637904.1"/>
    <property type="molecule type" value="Genomic_DNA"/>
</dbReference>